<organism evidence="1 2">
    <name type="scientific">Rhizobium ruizarguesonis</name>
    <dbReference type="NCBI Taxonomy" id="2081791"/>
    <lineage>
        <taxon>Bacteria</taxon>
        <taxon>Pseudomonadati</taxon>
        <taxon>Pseudomonadota</taxon>
        <taxon>Alphaproteobacteria</taxon>
        <taxon>Hyphomicrobiales</taxon>
        <taxon>Rhizobiaceae</taxon>
        <taxon>Rhizobium/Agrobacterium group</taxon>
        <taxon>Rhizobium</taxon>
    </lineage>
</organism>
<keyword evidence="2" id="KW-1185">Reference proteome</keyword>
<reference evidence="1 2" key="1">
    <citation type="submission" date="2019-02" db="EMBL/GenBank/DDBJ databases">
        <title>The genomic architecture of introgression among sibling species of bacteria.</title>
        <authorList>
            <person name="Cavassim M.I.A."/>
            <person name="Moeskjaer S."/>
            <person name="Moslemi C."/>
            <person name="Fields B."/>
            <person name="Bachmann A."/>
            <person name="Vilhjalmsson B."/>
            <person name="Schierup M.H."/>
            <person name="Young J.P.W."/>
            <person name="Andersen S.U."/>
        </authorList>
    </citation>
    <scope>NUCLEOTIDE SEQUENCE [LARGE SCALE GENOMIC DNA]</scope>
    <source>
        <strain evidence="1 2">SM141A</strain>
    </source>
</reference>
<name>A0ABY1WYA4_9HYPH</name>
<evidence type="ECO:0000313" key="1">
    <source>
        <dbReference type="EMBL" id="TAX65194.1"/>
    </source>
</evidence>
<comment type="caution">
    <text evidence="1">The sequence shown here is derived from an EMBL/GenBank/DDBJ whole genome shotgun (WGS) entry which is preliminary data.</text>
</comment>
<evidence type="ECO:0000313" key="2">
    <source>
        <dbReference type="Proteomes" id="UP000291659"/>
    </source>
</evidence>
<protein>
    <recommendedName>
        <fullName evidence="3">Transposase</fullName>
    </recommendedName>
</protein>
<gene>
    <name evidence="1" type="ORF">ELH98_35555</name>
</gene>
<dbReference type="Proteomes" id="UP000291659">
    <property type="component" value="Unassembled WGS sequence"/>
</dbReference>
<sequence>MAARKPNHPLQHYEKRRALGFAISRHLHHVPGHDLNGLHNKLPRSFTRFKNRIFSTGIRPARLWTYNNERPNIGIGGITPAQKQKVVA</sequence>
<dbReference type="EMBL" id="SIOX01000011">
    <property type="protein sequence ID" value="TAX65194.1"/>
    <property type="molecule type" value="Genomic_DNA"/>
</dbReference>
<evidence type="ECO:0008006" key="3">
    <source>
        <dbReference type="Google" id="ProtNLM"/>
    </source>
</evidence>
<dbReference type="RefSeq" id="WP_130657500.1">
    <property type="nucleotide sequence ID" value="NZ_SIOM01000016.1"/>
</dbReference>
<accession>A0ABY1WYA4</accession>
<proteinExistence type="predicted"/>